<name>A0AAU8CD20_9EURY</name>
<dbReference type="EMBL" id="CP159204">
    <property type="protein sequence ID" value="XCF16618.1"/>
    <property type="molecule type" value="Genomic_DNA"/>
</dbReference>
<dbReference type="AlphaFoldDB" id="A0AAU8CD20"/>
<evidence type="ECO:0000313" key="2">
    <source>
        <dbReference type="EMBL" id="XCF16618.1"/>
    </source>
</evidence>
<organism evidence="2">
    <name type="scientific">Halobacterium sp. NMX12-1</name>
    <dbReference type="NCBI Taxonomy" id="3166650"/>
    <lineage>
        <taxon>Archaea</taxon>
        <taxon>Methanobacteriati</taxon>
        <taxon>Methanobacteriota</taxon>
        <taxon>Stenosarchaea group</taxon>
        <taxon>Halobacteria</taxon>
        <taxon>Halobacteriales</taxon>
        <taxon>Halobacteriaceae</taxon>
        <taxon>Halobacterium</taxon>
    </lineage>
</organism>
<dbReference type="KEGG" id="hanx:ABSL23_15440"/>
<accession>A0AAU8CD20</accession>
<gene>
    <name evidence="2" type="ORF">ABSL23_15440</name>
</gene>
<proteinExistence type="predicted"/>
<reference evidence="2" key="1">
    <citation type="submission" date="2024-06" db="EMBL/GenBank/DDBJ databases">
        <title>Genome Sequence of an extremely halophilic archaeon isolated from Permian era halite, Salado Formation, Carlsbad, New Mexico: Halobacterium sp. strain NMX12-1.</title>
        <authorList>
            <person name="Sotoa L."/>
            <person name="DasSarma P."/>
            <person name="Anton B.P."/>
            <person name="Vincze T."/>
            <person name="Verma I."/>
            <person name="Eralp B."/>
            <person name="Powers D.W."/>
            <person name="Dozier B.L."/>
            <person name="Roberts R.J."/>
            <person name="DasSarma S."/>
        </authorList>
    </citation>
    <scope>NUCLEOTIDE SEQUENCE</scope>
    <source>
        <strain evidence="2">NMX12-1</strain>
    </source>
</reference>
<protein>
    <submittedName>
        <fullName evidence="2">Uncharacterized protein</fullName>
    </submittedName>
</protein>
<sequence>MEHTDELDTILETLETHQQYTEDGQDGEREIYNITDTDGYIFIGPTREDGKSAEGSLDSPTEITGEPVAETEATIVEENLTEYLEP</sequence>
<feature type="region of interest" description="Disordered" evidence="1">
    <location>
        <begin position="45"/>
        <end position="68"/>
    </location>
</feature>
<evidence type="ECO:0000256" key="1">
    <source>
        <dbReference type="SAM" id="MobiDB-lite"/>
    </source>
</evidence>
<dbReference type="GeneID" id="91110571"/>
<dbReference type="RefSeq" id="WP_353634421.1">
    <property type="nucleotide sequence ID" value="NZ_CP159204.1"/>
</dbReference>